<reference evidence="1" key="1">
    <citation type="submission" date="2014-05" db="EMBL/GenBank/DDBJ databases">
        <authorList>
            <person name="Chronopoulou M."/>
        </authorList>
    </citation>
    <scope>NUCLEOTIDE SEQUENCE</scope>
    <source>
        <tissue evidence="1">Whole organism</tissue>
    </source>
</reference>
<protein>
    <submittedName>
        <fullName evidence="1">Uncharacterized protein</fullName>
    </submittedName>
</protein>
<dbReference type="AlphaFoldDB" id="A0A0K2V1D5"/>
<accession>A0A0K2V1D5</accession>
<dbReference type="EMBL" id="HACA01026591">
    <property type="protein sequence ID" value="CDW43952.1"/>
    <property type="molecule type" value="Transcribed_RNA"/>
</dbReference>
<evidence type="ECO:0000313" key="1">
    <source>
        <dbReference type="EMBL" id="CDW43952.1"/>
    </source>
</evidence>
<proteinExistence type="predicted"/>
<organism evidence="1">
    <name type="scientific">Lepeophtheirus salmonis</name>
    <name type="common">Salmon louse</name>
    <name type="synonym">Caligus salmonis</name>
    <dbReference type="NCBI Taxonomy" id="72036"/>
    <lineage>
        <taxon>Eukaryota</taxon>
        <taxon>Metazoa</taxon>
        <taxon>Ecdysozoa</taxon>
        <taxon>Arthropoda</taxon>
        <taxon>Crustacea</taxon>
        <taxon>Multicrustacea</taxon>
        <taxon>Hexanauplia</taxon>
        <taxon>Copepoda</taxon>
        <taxon>Siphonostomatoida</taxon>
        <taxon>Caligidae</taxon>
        <taxon>Lepeophtheirus</taxon>
    </lineage>
</organism>
<name>A0A0K2V1D5_LEPSM</name>
<sequence length="87" mass="10000">MSSPNNRHDNSAPYTRNGLWEVMSSMTMSMTRLNTNPEIATPWRIHDPKPTLDISLKDVRPCERTNDKYLIISEGTPDLVNAHSMDW</sequence>